<name>A0ABD3VU20_SINWO</name>
<keyword evidence="2" id="KW-1185">Reference proteome</keyword>
<dbReference type="Proteomes" id="UP001634394">
    <property type="component" value="Unassembled WGS sequence"/>
</dbReference>
<dbReference type="AlphaFoldDB" id="A0ABD3VU20"/>
<sequence length="151" mass="17559">MCGSDSLSLSLDLVGSHCSRGKWQEERKIDSECRNFQEKWTNSYFFVQRDEKLLCLICKEKRHYETKHKIKYDGYVGLCREQKIGKLHEEVGGLTKLFNKRRKDHEAAVRASFQVAHILSKEAKPFSEGECVKKCILAVVEELCLEKKECN</sequence>
<comment type="caution">
    <text evidence="1">The sequence shown here is derived from an EMBL/GenBank/DDBJ whole genome shotgun (WGS) entry which is preliminary data.</text>
</comment>
<reference evidence="1 2" key="1">
    <citation type="submission" date="2024-11" db="EMBL/GenBank/DDBJ databases">
        <title>Chromosome-level genome assembly of the freshwater bivalve Anodonta woodiana.</title>
        <authorList>
            <person name="Chen X."/>
        </authorList>
    </citation>
    <scope>NUCLEOTIDE SEQUENCE [LARGE SCALE GENOMIC DNA]</scope>
    <source>
        <strain evidence="1">MN2024</strain>
        <tissue evidence="1">Gills</tissue>
    </source>
</reference>
<evidence type="ECO:0000313" key="1">
    <source>
        <dbReference type="EMBL" id="KAL3865089.1"/>
    </source>
</evidence>
<accession>A0ABD3VU20</accession>
<dbReference type="PANTHER" id="PTHR45913:SF5">
    <property type="entry name" value="GENERAL TRANSCRIPTION FACTOR II-I REPEAT DOMAIN-CONTAINING PROTEIN 2A-LIKE PROTEIN"/>
    <property type="match status" value="1"/>
</dbReference>
<evidence type="ECO:0000313" key="2">
    <source>
        <dbReference type="Proteomes" id="UP001634394"/>
    </source>
</evidence>
<gene>
    <name evidence="1" type="ORF">ACJMK2_006720</name>
</gene>
<organism evidence="1 2">
    <name type="scientific">Sinanodonta woodiana</name>
    <name type="common">Chinese pond mussel</name>
    <name type="synonym">Anodonta woodiana</name>
    <dbReference type="NCBI Taxonomy" id="1069815"/>
    <lineage>
        <taxon>Eukaryota</taxon>
        <taxon>Metazoa</taxon>
        <taxon>Spiralia</taxon>
        <taxon>Lophotrochozoa</taxon>
        <taxon>Mollusca</taxon>
        <taxon>Bivalvia</taxon>
        <taxon>Autobranchia</taxon>
        <taxon>Heteroconchia</taxon>
        <taxon>Palaeoheterodonta</taxon>
        <taxon>Unionida</taxon>
        <taxon>Unionoidea</taxon>
        <taxon>Unionidae</taxon>
        <taxon>Unioninae</taxon>
        <taxon>Sinanodonta</taxon>
    </lineage>
</organism>
<dbReference type="PANTHER" id="PTHR45913">
    <property type="entry name" value="EPM2A-INTERACTING PROTEIN 1"/>
    <property type="match status" value="1"/>
</dbReference>
<protein>
    <submittedName>
        <fullName evidence="1">Uncharacterized protein</fullName>
    </submittedName>
</protein>
<dbReference type="EMBL" id="JBJQND010000010">
    <property type="protein sequence ID" value="KAL3865089.1"/>
    <property type="molecule type" value="Genomic_DNA"/>
</dbReference>
<proteinExistence type="predicted"/>